<sequence length="259" mass="29637">MVFVYVFRVGFFRIAFCLLIQDYQTHCPSFPQWKIRGYGFCNNSSIYTCLHNTNEDKFIENCGFGLNLLEPGYRFVISGMLDSRPCGPERFQPFSLLPNTSSRCVTRKSQCNREGQVVYSNGTTTRDRSCRCNYRDNFVFVTKPKTKCYCIPSEEDCSCYSKACDVDHYLTPDYQCVHFSNWTGIFQCPAIQNEKIPKNGATTRKSVPDSTYSTSRKNTYLKYVVSIIVPVIFLCGVCFVLGTYFNLQDEQGIAKNSSS</sequence>
<keyword evidence="1" id="KW-0472">Membrane</keyword>
<organism evidence="3 4">
    <name type="scientific">Mytilus coruscus</name>
    <name type="common">Sea mussel</name>
    <dbReference type="NCBI Taxonomy" id="42192"/>
    <lineage>
        <taxon>Eukaryota</taxon>
        <taxon>Metazoa</taxon>
        <taxon>Spiralia</taxon>
        <taxon>Lophotrochozoa</taxon>
        <taxon>Mollusca</taxon>
        <taxon>Bivalvia</taxon>
        <taxon>Autobranchia</taxon>
        <taxon>Pteriomorphia</taxon>
        <taxon>Mytilida</taxon>
        <taxon>Mytiloidea</taxon>
        <taxon>Mytilidae</taxon>
        <taxon>Mytilinae</taxon>
        <taxon>Mytilus</taxon>
    </lineage>
</organism>
<accession>A0A6J8DE08</accession>
<feature type="chain" id="PRO_5026793410" evidence="2">
    <location>
        <begin position="18"/>
        <end position="259"/>
    </location>
</feature>
<evidence type="ECO:0000313" key="4">
    <source>
        <dbReference type="Proteomes" id="UP000507470"/>
    </source>
</evidence>
<name>A0A6J8DE08_MYTCO</name>
<keyword evidence="1" id="KW-1133">Transmembrane helix</keyword>
<dbReference type="Gene3D" id="2.10.50.10">
    <property type="entry name" value="Tumor Necrosis Factor Receptor, subunit A, domain 2"/>
    <property type="match status" value="1"/>
</dbReference>
<gene>
    <name evidence="3" type="ORF">MCOR_39787</name>
</gene>
<protein>
    <submittedName>
        <fullName evidence="3">Uncharacterized protein</fullName>
    </submittedName>
</protein>
<proteinExistence type="predicted"/>
<evidence type="ECO:0000313" key="3">
    <source>
        <dbReference type="EMBL" id="CAC5406189.1"/>
    </source>
</evidence>
<dbReference type="OrthoDB" id="6090904at2759"/>
<dbReference type="Proteomes" id="UP000507470">
    <property type="component" value="Unassembled WGS sequence"/>
</dbReference>
<reference evidence="3 4" key="1">
    <citation type="submission" date="2020-06" db="EMBL/GenBank/DDBJ databases">
        <authorList>
            <person name="Li R."/>
            <person name="Bekaert M."/>
        </authorList>
    </citation>
    <scope>NUCLEOTIDE SEQUENCE [LARGE SCALE GENOMIC DNA]</scope>
    <source>
        <strain evidence="4">wild</strain>
    </source>
</reference>
<evidence type="ECO:0000256" key="1">
    <source>
        <dbReference type="SAM" id="Phobius"/>
    </source>
</evidence>
<evidence type="ECO:0000256" key="2">
    <source>
        <dbReference type="SAM" id="SignalP"/>
    </source>
</evidence>
<dbReference type="AlphaFoldDB" id="A0A6J8DE08"/>
<keyword evidence="1" id="KW-0812">Transmembrane</keyword>
<feature type="signal peptide" evidence="2">
    <location>
        <begin position="1"/>
        <end position="17"/>
    </location>
</feature>
<keyword evidence="2" id="KW-0732">Signal</keyword>
<feature type="transmembrane region" description="Helical" evidence="1">
    <location>
        <begin position="223"/>
        <end position="247"/>
    </location>
</feature>
<keyword evidence="4" id="KW-1185">Reference proteome</keyword>
<dbReference type="EMBL" id="CACVKT020007176">
    <property type="protein sequence ID" value="CAC5406189.1"/>
    <property type="molecule type" value="Genomic_DNA"/>
</dbReference>